<feature type="compositionally biased region" description="Low complexity" evidence="1">
    <location>
        <begin position="733"/>
        <end position="747"/>
    </location>
</feature>
<keyword evidence="4" id="KW-1185">Reference proteome</keyword>
<dbReference type="SMART" id="SM00220">
    <property type="entry name" value="S_TKc"/>
    <property type="match status" value="1"/>
</dbReference>
<feature type="region of interest" description="Disordered" evidence="1">
    <location>
        <begin position="650"/>
        <end position="793"/>
    </location>
</feature>
<organism evidence="3 4">
    <name type="scientific">Kluyveromyces marxianus</name>
    <name type="common">Yeast</name>
    <name type="synonym">Candida kefyr</name>
    <dbReference type="NCBI Taxonomy" id="4911"/>
    <lineage>
        <taxon>Eukaryota</taxon>
        <taxon>Fungi</taxon>
        <taxon>Dikarya</taxon>
        <taxon>Ascomycota</taxon>
        <taxon>Saccharomycotina</taxon>
        <taxon>Saccharomycetes</taxon>
        <taxon>Saccharomycetales</taxon>
        <taxon>Saccharomycetaceae</taxon>
        <taxon>Kluyveromyces</taxon>
    </lineage>
</organism>
<feature type="compositionally biased region" description="Polar residues" evidence="1">
    <location>
        <begin position="751"/>
        <end position="777"/>
    </location>
</feature>
<dbReference type="PANTHER" id="PTHR12984">
    <property type="entry name" value="SCY1-RELATED S/T PROTEIN KINASE-LIKE"/>
    <property type="match status" value="1"/>
</dbReference>
<dbReference type="InterPro" id="IPR011989">
    <property type="entry name" value="ARM-like"/>
</dbReference>
<protein>
    <submittedName>
        <fullName evidence="3">Protein kinase-like protein SCY1</fullName>
    </submittedName>
</protein>
<evidence type="ECO:0000313" key="3">
    <source>
        <dbReference type="EMBL" id="QGN17199.1"/>
    </source>
</evidence>
<name>A0ABX6EZN0_KLUMA</name>
<dbReference type="Gene3D" id="3.30.200.20">
    <property type="entry name" value="Phosphorylase Kinase, domain 1"/>
    <property type="match status" value="1"/>
</dbReference>
<dbReference type="InterPro" id="IPR016024">
    <property type="entry name" value="ARM-type_fold"/>
</dbReference>
<accession>A0ABX6EZN0</accession>
<evidence type="ECO:0000313" key="4">
    <source>
        <dbReference type="Proteomes" id="UP000422736"/>
    </source>
</evidence>
<dbReference type="Proteomes" id="UP000422736">
    <property type="component" value="Chromosome 6"/>
</dbReference>
<evidence type="ECO:0000259" key="2">
    <source>
        <dbReference type="PROSITE" id="PS50011"/>
    </source>
</evidence>
<evidence type="ECO:0000256" key="1">
    <source>
        <dbReference type="SAM" id="MobiDB-lite"/>
    </source>
</evidence>
<feature type="domain" description="Protein kinase" evidence="2">
    <location>
        <begin position="1"/>
        <end position="330"/>
    </location>
</feature>
<dbReference type="InterPro" id="IPR000719">
    <property type="entry name" value="Prot_kinase_dom"/>
</dbReference>
<gene>
    <name evidence="3" type="primary">SCY1</name>
    <name evidence="3" type="ORF">FIM1_3930</name>
</gene>
<dbReference type="Pfam" id="PF00069">
    <property type="entry name" value="Pkinase"/>
    <property type="match status" value="1"/>
</dbReference>
<dbReference type="SUPFAM" id="SSF56112">
    <property type="entry name" value="Protein kinase-like (PK-like)"/>
    <property type="match status" value="1"/>
</dbReference>
<dbReference type="InterPro" id="IPR051177">
    <property type="entry name" value="CIK-Related_Protein"/>
</dbReference>
<dbReference type="SUPFAM" id="SSF48371">
    <property type="entry name" value="ARM repeat"/>
    <property type="match status" value="1"/>
</dbReference>
<feature type="compositionally biased region" description="Polar residues" evidence="1">
    <location>
        <begin position="669"/>
        <end position="684"/>
    </location>
</feature>
<feature type="compositionally biased region" description="Polar residues" evidence="1">
    <location>
        <begin position="693"/>
        <end position="732"/>
    </location>
</feature>
<dbReference type="EMBL" id="CP015059">
    <property type="protein sequence ID" value="QGN17199.1"/>
    <property type="molecule type" value="Genomic_DNA"/>
</dbReference>
<sequence>MMFWGSKNGISSKYQYSSTPTFMAEPWSVYTAKPKSSSSSSSNTVDKVSVFIFDKKQFENYLLHYGIIKSKHSSQDKLFLSEAYSVLKNQVNNLAKFKHPNILQLVEPLEEHSKNFIFVTEYVSGSLFNLFQDQEPSSSFGEELLQPNETDSLTIQRGILQVCQALDFIHNKTSSVHLDIQPKSIFVNGNADWKLSGLGHLVKLPQGTNVSDYTIPHYDPRVPSFLYIELDFAAPELVLDETISPKSDLFSLGLLIYYLYYGKSYFSCENSSESYRVQFAKFEKKIATLSWDTVFQRVPPTLRFCLPRLMNRDIYSRYDNIVEFLDNDFFKDPLIQTLLFLDDLPTKTIEEKSIFLKGLVELLPKYPLQLLQKKFLPILISNLDQLCTMKEIPDDCLRINLQVILLIGQNISQLTFQEKISSHILEAPNGEIIMEHATNELIENLHILQTKIKKEVFDKMLLKPLFEYVCEKQENTAVQENLLKQLQIALDTFDFATAKNFLSPLIQKLFTKTTSVTVKNACINCFQLMTMSNFMDAYMIQETLLPLIVSMKTRDARILMKFLEFFPHLYTAIEDKEELVTNSLIPVIFSFSMATTLNATQFRNYCECFNNIVGKVQKRHIQQLQWEHSKTQEMESKDFTKIIDTPIVPSRKDTDNEISKSINIPVMQPKQTKPSIANTQTKSILQPRGAPRPNTQKSPISTPTMKPTSSLTENTSGNIASSFNMAKNMPTSNNRTANMNMNMNNTRPLDTHTNSGMSTKLTSPPTPPNAQNSSQSIKLPPGFGIALQPSKKA</sequence>
<dbReference type="Gene3D" id="1.10.510.10">
    <property type="entry name" value="Transferase(Phosphotransferase) domain 1"/>
    <property type="match status" value="1"/>
</dbReference>
<dbReference type="PANTHER" id="PTHR12984:SF6">
    <property type="entry name" value="SCY1-LIKE PROTEIN 2"/>
    <property type="match status" value="1"/>
</dbReference>
<reference evidence="3 4" key="1">
    <citation type="submission" date="2016-03" db="EMBL/GenBank/DDBJ databases">
        <title>How can Kluyveromyces marxianus grow so fast - potential evolutionary course in Saccharomyces Complex revealed by comparative genomics.</title>
        <authorList>
            <person name="Mo W."/>
            <person name="Lu W."/>
            <person name="Yang X."/>
            <person name="Qi J."/>
            <person name="Lv H."/>
        </authorList>
    </citation>
    <scope>NUCLEOTIDE SEQUENCE [LARGE SCALE GENOMIC DNA]</scope>
    <source>
        <strain evidence="3 4">FIM1</strain>
    </source>
</reference>
<dbReference type="PROSITE" id="PS50011">
    <property type="entry name" value="PROTEIN_KINASE_DOM"/>
    <property type="match status" value="1"/>
</dbReference>
<dbReference type="InterPro" id="IPR011009">
    <property type="entry name" value="Kinase-like_dom_sf"/>
</dbReference>
<dbReference type="Gene3D" id="1.25.10.10">
    <property type="entry name" value="Leucine-rich Repeat Variant"/>
    <property type="match status" value="1"/>
</dbReference>
<proteinExistence type="predicted"/>